<dbReference type="Gene3D" id="3.40.50.1440">
    <property type="entry name" value="Tubulin/FtsZ, GTPase domain"/>
    <property type="match status" value="1"/>
</dbReference>
<proteinExistence type="inferred from homology"/>
<evidence type="ECO:0000256" key="4">
    <source>
        <dbReference type="ARBA" id="ARBA00023134"/>
    </source>
</evidence>
<dbReference type="InterPro" id="IPR003008">
    <property type="entry name" value="Tubulin_FtsZ_GTPase"/>
</dbReference>
<keyword evidence="6" id="KW-1185">Reference proteome</keyword>
<dbReference type="Proteomes" id="UP000095280">
    <property type="component" value="Unplaced"/>
</dbReference>
<evidence type="ECO:0000256" key="3">
    <source>
        <dbReference type="ARBA" id="ARBA00022741"/>
    </source>
</evidence>
<evidence type="ECO:0000256" key="1">
    <source>
        <dbReference type="ARBA" id="ARBA00009636"/>
    </source>
</evidence>
<keyword evidence="3" id="KW-0547">Nucleotide-binding</keyword>
<evidence type="ECO:0000256" key="2">
    <source>
        <dbReference type="ARBA" id="ARBA00022701"/>
    </source>
</evidence>
<dbReference type="InterPro" id="IPR000217">
    <property type="entry name" value="Tubulin"/>
</dbReference>
<dbReference type="SUPFAM" id="SSF55307">
    <property type="entry name" value="Tubulin C-terminal domain-like"/>
    <property type="match status" value="1"/>
</dbReference>
<dbReference type="PANTHER" id="PTHR11588">
    <property type="entry name" value="TUBULIN"/>
    <property type="match status" value="1"/>
</dbReference>
<comment type="similarity">
    <text evidence="1">Belongs to the tubulin family.</text>
</comment>
<evidence type="ECO:0000313" key="7">
    <source>
        <dbReference type="WBParaSite" id="maker-unitig_37826-snap-gene-0.2-mRNA-1"/>
    </source>
</evidence>
<reference evidence="7" key="1">
    <citation type="submission" date="2016-11" db="UniProtKB">
        <authorList>
            <consortium name="WormBaseParasite"/>
        </authorList>
    </citation>
    <scope>IDENTIFICATION</scope>
</reference>
<protein>
    <submittedName>
        <fullName evidence="7">Tubulin domain-containing protein</fullName>
    </submittedName>
</protein>
<dbReference type="WBParaSite" id="maker-unitig_37826-snap-gene-0.2-mRNA-1">
    <property type="protein sequence ID" value="maker-unitig_37826-snap-gene-0.2-mRNA-1"/>
    <property type="gene ID" value="maker-unitig_37826-snap-gene-0.2"/>
</dbReference>
<dbReference type="SUPFAM" id="SSF52490">
    <property type="entry name" value="Tubulin nucleotide-binding domain-like"/>
    <property type="match status" value="1"/>
</dbReference>
<dbReference type="GO" id="GO:0007017">
    <property type="term" value="P:microtubule-based process"/>
    <property type="evidence" value="ECO:0007669"/>
    <property type="project" value="InterPro"/>
</dbReference>
<dbReference type="Pfam" id="PF00091">
    <property type="entry name" value="Tubulin"/>
    <property type="match status" value="1"/>
</dbReference>
<keyword evidence="4" id="KW-0342">GTP-binding</keyword>
<dbReference type="GO" id="GO:0005525">
    <property type="term" value="F:GTP binding"/>
    <property type="evidence" value="ECO:0007669"/>
    <property type="project" value="UniProtKB-KW"/>
</dbReference>
<evidence type="ECO:0000313" key="6">
    <source>
        <dbReference type="Proteomes" id="UP000095280"/>
    </source>
</evidence>
<accession>A0A1I8FKI5</accession>
<sequence length="519" mass="55485">QVASALAYSRALVLPPLALAGDRLLAAGMKAAAERHGLARKSPTRRENFRLRRHIWLAPASLRDMRSGRQGGRLRGLLAQTRWQCTVLRPPPAAELGMQIPQTQSIVVQVGQCGNQIGSRFWESGTAGARVRQPAGDFDDSLGTFFRQQPGEGQVSETRGSAGGHGGGVADYAAVFDHSAADHGRVGSGNNWAVGHCEYGLRHREALSESHSQRCAEQCDCLAVLLPAALHGGGTGSRAWGTAILQLLAGPVSRSSSPLSTRLKNDDVITSPYNSVLAMRCLTDYADWRYAIDNASGAGLGPHRCRVFCCCRGCGEGRQAIRRRMNSIVANLAAEPHGFRPASAGTLNVDLNEISMKPVPDPPLHYLLARAEVALSPAHAAAGRPDQAFNESFGQGGSVFSGRAAIRICYLACALLLRGRNRSKATVRRLRRSAGEIGWSFADWNPDCWKIGGNCAVPARLAASLRAAQSGPKTTLHIGQPGCTCSGRQGSSRLYKREGASAITIPSSRFVQPNLFESR</sequence>
<dbReference type="InterPro" id="IPR008280">
    <property type="entry name" value="Tub_FtsZ_C"/>
</dbReference>
<dbReference type="GO" id="GO:0005874">
    <property type="term" value="C:microtubule"/>
    <property type="evidence" value="ECO:0007669"/>
    <property type="project" value="UniProtKB-KW"/>
</dbReference>
<organism evidence="6 7">
    <name type="scientific">Macrostomum lignano</name>
    <dbReference type="NCBI Taxonomy" id="282301"/>
    <lineage>
        <taxon>Eukaryota</taxon>
        <taxon>Metazoa</taxon>
        <taxon>Spiralia</taxon>
        <taxon>Lophotrochozoa</taxon>
        <taxon>Platyhelminthes</taxon>
        <taxon>Rhabditophora</taxon>
        <taxon>Macrostomorpha</taxon>
        <taxon>Macrostomida</taxon>
        <taxon>Macrostomidae</taxon>
        <taxon>Macrostomum</taxon>
    </lineage>
</organism>
<keyword evidence="2" id="KW-0493">Microtubule</keyword>
<name>A0A1I8FKI5_9PLAT</name>
<dbReference type="AlphaFoldDB" id="A0A1I8FKI5"/>
<evidence type="ECO:0000259" key="5">
    <source>
        <dbReference type="Pfam" id="PF00091"/>
    </source>
</evidence>
<dbReference type="PRINTS" id="PR01161">
    <property type="entry name" value="TUBULIN"/>
</dbReference>
<dbReference type="InterPro" id="IPR036525">
    <property type="entry name" value="Tubulin/FtsZ_GTPase_sf"/>
</dbReference>
<feature type="domain" description="Tubulin/FtsZ GTPase" evidence="5">
    <location>
        <begin position="106"/>
        <end position="295"/>
    </location>
</feature>